<protein>
    <submittedName>
        <fullName evidence="1">Uncharacterized protein</fullName>
    </submittedName>
</protein>
<evidence type="ECO:0000313" key="1">
    <source>
        <dbReference type="EMBL" id="PRZ17158.1"/>
    </source>
</evidence>
<organism evidence="1 2">
    <name type="scientific">Laceyella sediminis</name>
    <dbReference type="NCBI Taxonomy" id="573074"/>
    <lineage>
        <taxon>Bacteria</taxon>
        <taxon>Bacillati</taxon>
        <taxon>Bacillota</taxon>
        <taxon>Bacilli</taxon>
        <taxon>Bacillales</taxon>
        <taxon>Thermoactinomycetaceae</taxon>
        <taxon>Laceyella</taxon>
    </lineage>
</organism>
<name>A0ABX5ET74_9BACL</name>
<dbReference type="EMBL" id="PVTZ01000001">
    <property type="protein sequence ID" value="PRZ17158.1"/>
    <property type="molecule type" value="Genomic_DNA"/>
</dbReference>
<sequence>MKNVCFCDETFHILVEAEVSADPIWCNTCNANLDLDELPISEELKAELHEWNTTFDNHLASHHYNGITPSFAESLNADGKKLAKKLSEELANTYKIEYHPYKLIIEEK</sequence>
<proteinExistence type="predicted"/>
<gene>
    <name evidence="1" type="ORF">CLV36_101254</name>
</gene>
<keyword evidence="2" id="KW-1185">Reference proteome</keyword>
<evidence type="ECO:0000313" key="2">
    <source>
        <dbReference type="Proteomes" id="UP000238836"/>
    </source>
</evidence>
<dbReference type="Proteomes" id="UP000238836">
    <property type="component" value="Unassembled WGS sequence"/>
</dbReference>
<accession>A0ABX5ET74</accession>
<dbReference type="RefSeq" id="WP_022736676.1">
    <property type="nucleotide sequence ID" value="NZ_PVTZ01000001.1"/>
</dbReference>
<comment type="caution">
    <text evidence="1">The sequence shown here is derived from an EMBL/GenBank/DDBJ whole genome shotgun (WGS) entry which is preliminary data.</text>
</comment>
<reference evidence="1 2" key="1">
    <citation type="submission" date="2018-03" db="EMBL/GenBank/DDBJ databases">
        <title>Genomic Encyclopedia of Archaeal and Bacterial Type Strains, Phase II (KMG-II): from individual species to whole genera.</title>
        <authorList>
            <person name="Goeker M."/>
        </authorList>
    </citation>
    <scope>NUCLEOTIDE SEQUENCE [LARGE SCALE GENOMIC DNA]</scope>
    <source>
        <strain evidence="1 2">RHA1</strain>
    </source>
</reference>